<reference evidence="4 5" key="1">
    <citation type="journal article" date="2014" name="Genome Biol. Evol.">
        <title>Comparative Genomics of the Campylobacter lari Group.</title>
        <authorList>
            <person name="Miller W.G."/>
            <person name="Yee E."/>
            <person name="Chapman M.H."/>
            <person name="Smith T.P."/>
            <person name="Bono J.L."/>
            <person name="Huynh S."/>
            <person name="Parker C.T."/>
            <person name="Vandamme P."/>
            <person name="Luong K."/>
            <person name="Korlach J."/>
        </authorList>
    </citation>
    <scope>NUCLEOTIDE SEQUENCE [LARGE SCALE GENOMIC DNA]</scope>
    <source>
        <strain evidence="4 5">LMG 24374</strain>
    </source>
</reference>
<evidence type="ECO:0000313" key="5">
    <source>
        <dbReference type="Proteomes" id="UP000031135"/>
    </source>
</evidence>
<organism evidence="4 5">
    <name type="scientific">Campylobacter subantarcticus LMG 24374</name>
    <dbReference type="NCBI Taxonomy" id="1388751"/>
    <lineage>
        <taxon>Bacteria</taxon>
        <taxon>Pseudomonadati</taxon>
        <taxon>Campylobacterota</taxon>
        <taxon>Epsilonproteobacteria</taxon>
        <taxon>Campylobacterales</taxon>
        <taxon>Campylobacteraceae</taxon>
        <taxon>Campylobacter</taxon>
    </lineage>
</organism>
<protein>
    <submittedName>
        <fullName evidence="4">Iron ABC transporter, periplasmic iron-binding protein</fullName>
    </submittedName>
</protein>
<feature type="domain" description="Fe/B12 periplasmic-binding" evidence="3">
    <location>
        <begin position="20"/>
        <end position="266"/>
    </location>
</feature>
<evidence type="ECO:0000313" key="4">
    <source>
        <dbReference type="EMBL" id="AJC90562.1"/>
    </source>
</evidence>
<dbReference type="PANTHER" id="PTHR30535">
    <property type="entry name" value="VITAMIN B12-BINDING PROTEIN"/>
    <property type="match status" value="1"/>
</dbReference>
<evidence type="ECO:0000259" key="3">
    <source>
        <dbReference type="PROSITE" id="PS50983"/>
    </source>
</evidence>
<dbReference type="Gene3D" id="3.40.50.1980">
    <property type="entry name" value="Nitrogenase molybdenum iron protein domain"/>
    <property type="match status" value="2"/>
</dbReference>
<feature type="coiled-coil region" evidence="2">
    <location>
        <begin position="128"/>
        <end position="155"/>
    </location>
</feature>
<keyword evidence="1" id="KW-0732">Signal</keyword>
<dbReference type="PROSITE" id="PS50983">
    <property type="entry name" value="FE_B12_PBP"/>
    <property type="match status" value="1"/>
</dbReference>
<gene>
    <name evidence="4" type="ORF">CSUB8521_0711</name>
</gene>
<dbReference type="EMBL" id="CP007772">
    <property type="protein sequence ID" value="AJC90562.1"/>
    <property type="molecule type" value="Genomic_DNA"/>
</dbReference>
<dbReference type="AlphaFoldDB" id="A0A0A8H9C4"/>
<dbReference type="GO" id="GO:0071281">
    <property type="term" value="P:cellular response to iron ion"/>
    <property type="evidence" value="ECO:0007669"/>
    <property type="project" value="TreeGrafter"/>
</dbReference>
<dbReference type="Proteomes" id="UP000031135">
    <property type="component" value="Chromosome"/>
</dbReference>
<dbReference type="RefSeq" id="WP_039663451.1">
    <property type="nucleotide sequence ID" value="NZ_CP007772.1"/>
</dbReference>
<evidence type="ECO:0000256" key="1">
    <source>
        <dbReference type="ARBA" id="ARBA00022729"/>
    </source>
</evidence>
<dbReference type="SUPFAM" id="SSF53807">
    <property type="entry name" value="Helical backbone' metal receptor"/>
    <property type="match status" value="1"/>
</dbReference>
<dbReference type="KEGG" id="csm:CSUB8521_0711"/>
<evidence type="ECO:0000256" key="2">
    <source>
        <dbReference type="SAM" id="Coils"/>
    </source>
</evidence>
<keyword evidence="2" id="KW-0175">Coiled coil</keyword>
<dbReference type="OrthoDB" id="9787830at2"/>
<accession>A0A0A8H9C4</accession>
<sequence length="266" mass="30316">MKKILLFISIVISFVYSKERLVVLDPASVETIFMLGGADEIVGIAKLQYSSIYPEEKTKNIPSVGTFSNPSVEKIVSLRPSLVILSEYSFSLKPILDQFKIKSIALQSKNLEDIKENILILAKLIHKEEQGQKLLEYFQNELKQLQEQAKNKNVIYLYSAQPLMAFNDNSLIADILRLLGFFNVSPKSKVSRPILSQEYILKQNPDMIILGMGANKQSLLDYSLLKSTKAWKQNCIIINNHTHELLRLSPKILDRIKKFKTILSKC</sequence>
<name>A0A0A8H9C4_9BACT</name>
<dbReference type="InterPro" id="IPR054828">
    <property type="entry name" value="Vit_B12_bind_prot"/>
</dbReference>
<proteinExistence type="predicted"/>
<dbReference type="InterPro" id="IPR002491">
    <property type="entry name" value="ABC_transptr_periplasmic_BD"/>
</dbReference>
<dbReference type="HOGENOM" id="CLU_038034_2_6_7"/>
<dbReference type="Pfam" id="PF01497">
    <property type="entry name" value="Peripla_BP_2"/>
    <property type="match status" value="1"/>
</dbReference>
<dbReference type="PANTHER" id="PTHR30535:SF34">
    <property type="entry name" value="MOLYBDATE-BINDING PROTEIN MOLA"/>
    <property type="match status" value="1"/>
</dbReference>
<dbReference type="InterPro" id="IPR050902">
    <property type="entry name" value="ABC_Transporter_SBP"/>
</dbReference>
<dbReference type="NCBIfam" id="NF038402">
    <property type="entry name" value="TroA_like"/>
    <property type="match status" value="1"/>
</dbReference>